<reference evidence="2" key="1">
    <citation type="submission" date="2018-05" db="EMBL/GenBank/DDBJ databases">
        <authorList>
            <person name="Lanie J.A."/>
            <person name="Ng W.-L."/>
            <person name="Kazmierczak K.M."/>
            <person name="Andrzejewski T.M."/>
            <person name="Davidsen T.M."/>
            <person name="Wayne K.J."/>
            <person name="Tettelin H."/>
            <person name="Glass J.I."/>
            <person name="Rusch D."/>
            <person name="Podicherti R."/>
            <person name="Tsui H.-C.T."/>
            <person name="Winkler M.E."/>
        </authorList>
    </citation>
    <scope>NUCLEOTIDE SEQUENCE</scope>
</reference>
<dbReference type="Pfam" id="PF00923">
    <property type="entry name" value="TAL_FSA"/>
    <property type="match status" value="1"/>
</dbReference>
<dbReference type="AlphaFoldDB" id="A0A381YZ46"/>
<dbReference type="GO" id="GO:0005975">
    <property type="term" value="P:carbohydrate metabolic process"/>
    <property type="evidence" value="ECO:0007669"/>
    <property type="project" value="InterPro"/>
</dbReference>
<dbReference type="PANTHER" id="PTHR10683:SF40">
    <property type="entry name" value="FRUCTOSE-6-PHOSPHATE ALDOLASE 1-RELATED"/>
    <property type="match status" value="1"/>
</dbReference>
<keyword evidence="1" id="KW-0704">Schiff base</keyword>
<gene>
    <name evidence="2" type="ORF">METZ01_LOCUS135058</name>
</gene>
<organism evidence="2">
    <name type="scientific">marine metagenome</name>
    <dbReference type="NCBI Taxonomy" id="408172"/>
    <lineage>
        <taxon>unclassified sequences</taxon>
        <taxon>metagenomes</taxon>
        <taxon>ecological metagenomes</taxon>
    </lineage>
</organism>
<protein>
    <recommendedName>
        <fullName evidence="3">Transaldolase</fullName>
    </recommendedName>
</protein>
<dbReference type="PANTHER" id="PTHR10683">
    <property type="entry name" value="TRANSALDOLASE"/>
    <property type="match status" value="1"/>
</dbReference>
<name>A0A381YZ46_9ZZZZ</name>
<dbReference type="EMBL" id="UINC01019419">
    <property type="protein sequence ID" value="SVA82204.1"/>
    <property type="molecule type" value="Genomic_DNA"/>
</dbReference>
<proteinExistence type="predicted"/>
<dbReference type="SUPFAM" id="SSF51569">
    <property type="entry name" value="Aldolase"/>
    <property type="match status" value="1"/>
</dbReference>
<evidence type="ECO:0008006" key="3">
    <source>
        <dbReference type="Google" id="ProtNLM"/>
    </source>
</evidence>
<sequence>MKTKIYCDIADIKQIKKFNKKTLVKGFTTNPSLIRKAGAKDYKSYCKKILKICKNKPVSFEVFADDYQNMKRQALLINKWAKNVYVKIPVVNSKGLFMGKLIKELNNKRIKLNITAVYTSKQTKEILNNINKKTKIIISIFAGRMADTGKDPVPEFKKSLNYSKKFKNVEILWASTREPYNYLQAKQLGCHIITIPPSIIEKIMFFGKTFNYLTINTVKNFLTDSKKSNFKI</sequence>
<evidence type="ECO:0000313" key="2">
    <source>
        <dbReference type="EMBL" id="SVA82204.1"/>
    </source>
</evidence>
<dbReference type="InterPro" id="IPR001585">
    <property type="entry name" value="TAL/FSA"/>
</dbReference>
<evidence type="ECO:0000256" key="1">
    <source>
        <dbReference type="ARBA" id="ARBA00023270"/>
    </source>
</evidence>
<dbReference type="InterPro" id="IPR013785">
    <property type="entry name" value="Aldolase_TIM"/>
</dbReference>
<accession>A0A381YZ46</accession>
<dbReference type="Gene3D" id="3.20.20.70">
    <property type="entry name" value="Aldolase class I"/>
    <property type="match status" value="1"/>
</dbReference>